<dbReference type="EMBL" id="DS566460">
    <property type="status" value="NOT_ANNOTATED_CDS"/>
    <property type="molecule type" value="Genomic_DNA"/>
</dbReference>
<evidence type="ECO:0000256" key="1">
    <source>
        <dbReference type="SAM" id="MobiDB-lite"/>
    </source>
</evidence>
<accession>H3H622</accession>
<organism evidence="2 3">
    <name type="scientific">Phytophthora ramorum</name>
    <name type="common">Sudden oak death agent</name>
    <dbReference type="NCBI Taxonomy" id="164328"/>
    <lineage>
        <taxon>Eukaryota</taxon>
        <taxon>Sar</taxon>
        <taxon>Stramenopiles</taxon>
        <taxon>Oomycota</taxon>
        <taxon>Peronosporomycetes</taxon>
        <taxon>Peronosporales</taxon>
        <taxon>Peronosporaceae</taxon>
        <taxon>Phytophthora</taxon>
    </lineage>
</organism>
<protein>
    <submittedName>
        <fullName evidence="2">Uncharacterized protein</fullName>
    </submittedName>
</protein>
<proteinExistence type="predicted"/>
<dbReference type="VEuPathDB" id="FungiDB:KRP22_9071"/>
<dbReference type="AlphaFoldDB" id="H3H622"/>
<dbReference type="OMA" id="CREDNFD"/>
<evidence type="ECO:0000313" key="3">
    <source>
        <dbReference type="Proteomes" id="UP000005238"/>
    </source>
</evidence>
<sequence>MPRRDELASEAAAVAAFLSDISGFLDDEVVGAVSSNETPAYNVTMRTVNPQSEESKCPSPQDEAERKRVIRNVKTGKRRDAYRKRLKEEWQTLRCEEVELAAKLEEMQQRRRADSGGMARAAWRAIAMRQLEGRRVAAAQQEKLKAAVKRRRELIQDVEITLRKRLKEVEDASKTGDKGSSLTKSDRTEPGDEKLFEAYIDEMDAIYAKTDAVFRSCETAPMTGPFLNTKPPKKRDGDTEYLENLGVLHVPFEFKRTCSALWEVTRQPYRQLDREEYRGVENLQNTIAVRFRVKCPLHTSGTVSLLTHFVSRRYVEKNRTVIIWRELWEGEGEFEGMHSDETGWCTVQPREAAADDVVSPADGSDTASTLIRVCARLVPMHFSSKVTDTPDFDEFTEVLVTSGKEDNLQVEQMMERMQLGDALAEVSLRSPFPAGAK</sequence>
<dbReference type="eggNOG" id="ENOG502RG8B">
    <property type="taxonomic scope" value="Eukaryota"/>
</dbReference>
<dbReference type="InParanoid" id="H3H622"/>
<evidence type="ECO:0000313" key="2">
    <source>
        <dbReference type="EnsemblProtists" id="Phyra86113"/>
    </source>
</evidence>
<dbReference type="HOGENOM" id="CLU_027764_3_2_1"/>
<feature type="region of interest" description="Disordered" evidence="1">
    <location>
        <begin position="170"/>
        <end position="189"/>
    </location>
</feature>
<dbReference type="Proteomes" id="UP000005238">
    <property type="component" value="Unassembled WGS sequence"/>
</dbReference>
<keyword evidence="3" id="KW-1185">Reference proteome</keyword>
<reference evidence="2" key="2">
    <citation type="submission" date="2015-06" db="UniProtKB">
        <authorList>
            <consortium name="EnsemblProtists"/>
        </authorList>
    </citation>
    <scope>IDENTIFICATION</scope>
    <source>
        <strain evidence="2">Pr102</strain>
    </source>
</reference>
<reference evidence="3" key="1">
    <citation type="journal article" date="2006" name="Science">
        <title>Phytophthora genome sequences uncover evolutionary origins and mechanisms of pathogenesis.</title>
        <authorList>
            <person name="Tyler B.M."/>
            <person name="Tripathy S."/>
            <person name="Zhang X."/>
            <person name="Dehal P."/>
            <person name="Jiang R.H."/>
            <person name="Aerts A."/>
            <person name="Arredondo F.D."/>
            <person name="Baxter L."/>
            <person name="Bensasson D."/>
            <person name="Beynon J.L."/>
            <person name="Chapman J."/>
            <person name="Damasceno C.M."/>
            <person name="Dorrance A.E."/>
            <person name="Dou D."/>
            <person name="Dickerman A.W."/>
            <person name="Dubchak I.L."/>
            <person name="Garbelotto M."/>
            <person name="Gijzen M."/>
            <person name="Gordon S.G."/>
            <person name="Govers F."/>
            <person name="Grunwald N.J."/>
            <person name="Huang W."/>
            <person name="Ivors K.L."/>
            <person name="Jones R.W."/>
            <person name="Kamoun S."/>
            <person name="Krampis K."/>
            <person name="Lamour K.H."/>
            <person name="Lee M.K."/>
            <person name="McDonald W.H."/>
            <person name="Medina M."/>
            <person name="Meijer H.J."/>
            <person name="Nordberg E.K."/>
            <person name="Maclean D.J."/>
            <person name="Ospina-Giraldo M.D."/>
            <person name="Morris P.F."/>
            <person name="Phuntumart V."/>
            <person name="Putnam N.H."/>
            <person name="Rash S."/>
            <person name="Rose J.K."/>
            <person name="Sakihama Y."/>
            <person name="Salamov A.A."/>
            <person name="Savidor A."/>
            <person name="Scheuring C.F."/>
            <person name="Smith B.M."/>
            <person name="Sobral B.W."/>
            <person name="Terry A."/>
            <person name="Torto-Alalibo T.A."/>
            <person name="Win J."/>
            <person name="Xu Z."/>
            <person name="Zhang H."/>
            <person name="Grigoriev I.V."/>
            <person name="Rokhsar D.S."/>
            <person name="Boore J.L."/>
        </authorList>
    </citation>
    <scope>NUCLEOTIDE SEQUENCE [LARGE SCALE GENOMIC DNA]</scope>
    <source>
        <strain evidence="3">Pr102</strain>
    </source>
</reference>
<dbReference type="EnsemblProtists" id="Phyra86113">
    <property type="protein sequence ID" value="Phyra86113"/>
    <property type="gene ID" value="Phyra86113"/>
</dbReference>
<dbReference type="VEuPathDB" id="FungiDB:KRP23_12112"/>
<name>H3H622_PHYRM</name>